<feature type="domain" description="Heterokaryon incompatibility" evidence="1">
    <location>
        <begin position="80"/>
        <end position="233"/>
    </location>
</feature>
<keyword evidence="3" id="KW-1185">Reference proteome</keyword>
<dbReference type="Pfam" id="PF06985">
    <property type="entry name" value="HET"/>
    <property type="match status" value="1"/>
</dbReference>
<dbReference type="AlphaFoldDB" id="A0AAD5RX70"/>
<dbReference type="Proteomes" id="UP001201980">
    <property type="component" value="Unassembled WGS sequence"/>
</dbReference>
<organism evidence="2 3">
    <name type="scientific">Zalerion maritima</name>
    <dbReference type="NCBI Taxonomy" id="339359"/>
    <lineage>
        <taxon>Eukaryota</taxon>
        <taxon>Fungi</taxon>
        <taxon>Dikarya</taxon>
        <taxon>Ascomycota</taxon>
        <taxon>Pezizomycotina</taxon>
        <taxon>Sordariomycetes</taxon>
        <taxon>Lulworthiomycetidae</taxon>
        <taxon>Lulworthiales</taxon>
        <taxon>Lulworthiaceae</taxon>
        <taxon>Zalerion</taxon>
    </lineage>
</organism>
<gene>
    <name evidence="2" type="ORF">MKZ38_001889</name>
</gene>
<evidence type="ECO:0000313" key="2">
    <source>
        <dbReference type="EMBL" id="KAJ2901407.1"/>
    </source>
</evidence>
<protein>
    <recommendedName>
        <fullName evidence="1">Heterokaryon incompatibility domain-containing protein</fullName>
    </recommendedName>
</protein>
<proteinExistence type="predicted"/>
<dbReference type="EMBL" id="JAKWBI020000153">
    <property type="protein sequence ID" value="KAJ2901407.1"/>
    <property type="molecule type" value="Genomic_DNA"/>
</dbReference>
<dbReference type="PANTHER" id="PTHR33112:SF16">
    <property type="entry name" value="HETEROKARYON INCOMPATIBILITY DOMAIN-CONTAINING PROTEIN"/>
    <property type="match status" value="1"/>
</dbReference>
<sequence length="557" mass="61971">MTKFRSNHGVMERNTFSQESKHFVQSRVKRCEKTHRTCAALAGSSSQFLPSRVLEISAAPGAGPESARVVATRGKTHEPYATLSHCWGKVQILRLTQATQAALSQGVDIATLPLTFQHAAQIAHLVGLRYMWIDSLCILQDSVGDWEVEAAAMSDVYRHAQLNIAASSAPDSRSGLFFDRDPGVLQPIPVDFETDQAWGLGPSEAGKYFLIDVDVWRSVNDLPLNRRAWVLQERLLSPRILHFTASQIFWECREETSCEAVSHLHDKVFRINPIDKTTEEFDHMGLDILIDELETKAGSEGRRGTFSRRFREAWVLFVEYYSRCGLTMDQDKLVAINGVVRAVEEASGERFYAGLWKSQMPASLCWHAERPPGGANVENEKPREWRAPSWSWACLNVAAPHCIPGRTRDVAKVLDVSASRRINGELGSANIRLSGALFTAVLDAKCSKGARDQCSGYIGTQHIELGGTVTICNTHVYRDDSHALTKEFFVMPISVSENIVYALMLLPTSTTNGVFQRKGLVILCYEGSYFETFRGIGQSTGYAMSSASWDESIIEIV</sequence>
<comment type="caution">
    <text evidence="2">The sequence shown here is derived from an EMBL/GenBank/DDBJ whole genome shotgun (WGS) entry which is preliminary data.</text>
</comment>
<reference evidence="2" key="1">
    <citation type="submission" date="2022-07" db="EMBL/GenBank/DDBJ databases">
        <title>Draft genome sequence of Zalerion maritima ATCC 34329, a (micro)plastics degrading marine fungus.</title>
        <authorList>
            <person name="Paco A."/>
            <person name="Goncalves M.F.M."/>
            <person name="Rocha-Santos T.A.P."/>
            <person name="Alves A."/>
        </authorList>
    </citation>
    <scope>NUCLEOTIDE SEQUENCE</scope>
    <source>
        <strain evidence="2">ATCC 34329</strain>
    </source>
</reference>
<name>A0AAD5RX70_9PEZI</name>
<dbReference type="PANTHER" id="PTHR33112">
    <property type="entry name" value="DOMAIN PROTEIN, PUTATIVE-RELATED"/>
    <property type="match status" value="1"/>
</dbReference>
<accession>A0AAD5RX70</accession>
<evidence type="ECO:0000313" key="3">
    <source>
        <dbReference type="Proteomes" id="UP001201980"/>
    </source>
</evidence>
<evidence type="ECO:0000259" key="1">
    <source>
        <dbReference type="Pfam" id="PF06985"/>
    </source>
</evidence>
<dbReference type="InterPro" id="IPR010730">
    <property type="entry name" value="HET"/>
</dbReference>